<organism evidence="1">
    <name type="scientific">bioreactor metagenome</name>
    <dbReference type="NCBI Taxonomy" id="1076179"/>
    <lineage>
        <taxon>unclassified sequences</taxon>
        <taxon>metagenomes</taxon>
        <taxon>ecological metagenomes</taxon>
    </lineage>
</organism>
<proteinExistence type="predicted"/>
<gene>
    <name evidence="1" type="ORF">SDC9_07913</name>
</gene>
<sequence>MNENYLRKYLDIKVFDDKTQVQFWKDDVLATTSEFYIGINQISENLVSEAIMNDWLGGIVYNLEKISLLDRIPTFFYLTTEKYGSVFEKFLKRKGTYSQFYLEPHQYGLGIHVIIKKINRININTHFGKSITNEDLRDKVIIKDNKEDSKSYERYTKAISQFKI</sequence>
<accession>A0A644T622</accession>
<dbReference type="EMBL" id="VSSQ01000017">
    <property type="protein sequence ID" value="MPL62300.1"/>
    <property type="molecule type" value="Genomic_DNA"/>
</dbReference>
<comment type="caution">
    <text evidence="1">The sequence shown here is derived from an EMBL/GenBank/DDBJ whole genome shotgun (WGS) entry which is preliminary data.</text>
</comment>
<name>A0A644T622_9ZZZZ</name>
<evidence type="ECO:0000313" key="1">
    <source>
        <dbReference type="EMBL" id="MPL62300.1"/>
    </source>
</evidence>
<reference evidence="1" key="1">
    <citation type="submission" date="2019-08" db="EMBL/GenBank/DDBJ databases">
        <authorList>
            <person name="Kucharzyk K."/>
            <person name="Murdoch R.W."/>
            <person name="Higgins S."/>
            <person name="Loffler F."/>
        </authorList>
    </citation>
    <scope>NUCLEOTIDE SEQUENCE</scope>
</reference>
<dbReference type="AlphaFoldDB" id="A0A644T622"/>
<protein>
    <submittedName>
        <fullName evidence="1">Uncharacterized protein</fullName>
    </submittedName>
</protein>